<evidence type="ECO:0000256" key="1">
    <source>
        <dbReference type="ARBA" id="ARBA00004496"/>
    </source>
</evidence>
<dbReference type="STRING" id="145854.GA0074692_6511"/>
<name>A0A1C6TJ82_9ACTN</name>
<feature type="domain" description="GHMP kinase C-terminal" evidence="15">
    <location>
        <begin position="314"/>
        <end position="391"/>
    </location>
</feature>
<dbReference type="InterPro" id="IPR014721">
    <property type="entry name" value="Ribsml_uS5_D2-typ_fold_subgr"/>
</dbReference>
<dbReference type="RefSeq" id="WP_091651695.1">
    <property type="nucleotide sequence ID" value="NZ_FMHW01000002.1"/>
</dbReference>
<dbReference type="Pfam" id="PF00288">
    <property type="entry name" value="GHMP_kinases_N"/>
    <property type="match status" value="1"/>
</dbReference>
<dbReference type="UniPathway" id="UPA00057">
    <property type="reaction ID" value="UER00098"/>
</dbReference>
<keyword evidence="7" id="KW-0547">Nucleotide-binding</keyword>
<dbReference type="SUPFAM" id="SSF55060">
    <property type="entry name" value="GHMP Kinase, C-terminal domain"/>
    <property type="match status" value="1"/>
</dbReference>
<accession>A0A1C6TJ82</accession>
<evidence type="ECO:0000256" key="12">
    <source>
        <dbReference type="ARBA" id="ARBA00029438"/>
    </source>
</evidence>
<dbReference type="Proteomes" id="UP000198959">
    <property type="component" value="Unassembled WGS sequence"/>
</dbReference>
<dbReference type="PANTHER" id="PTHR43290:SF2">
    <property type="entry name" value="MEVALONATE KINASE"/>
    <property type="match status" value="1"/>
</dbReference>
<dbReference type="EC" id="2.7.1.36" evidence="3"/>
<dbReference type="InterPro" id="IPR006205">
    <property type="entry name" value="Mev_gal_kin"/>
</dbReference>
<evidence type="ECO:0000256" key="3">
    <source>
        <dbReference type="ARBA" id="ARBA00012103"/>
    </source>
</evidence>
<keyword evidence="11" id="KW-0443">Lipid metabolism</keyword>
<evidence type="ECO:0000256" key="11">
    <source>
        <dbReference type="ARBA" id="ARBA00023098"/>
    </source>
</evidence>
<evidence type="ECO:0000313" key="17">
    <source>
        <dbReference type="Proteomes" id="UP000198959"/>
    </source>
</evidence>
<dbReference type="InterPro" id="IPR013750">
    <property type="entry name" value="GHMP_kinase_C_dom"/>
</dbReference>
<evidence type="ECO:0000256" key="5">
    <source>
        <dbReference type="ARBA" id="ARBA00022516"/>
    </source>
</evidence>
<dbReference type="PRINTS" id="PR00959">
    <property type="entry name" value="MEVGALKINASE"/>
</dbReference>
<evidence type="ECO:0000256" key="10">
    <source>
        <dbReference type="ARBA" id="ARBA00022842"/>
    </source>
</evidence>
<dbReference type="OrthoDB" id="9764892at2"/>
<feature type="domain" description="GHMP kinase N-terminal" evidence="14">
    <location>
        <begin position="136"/>
        <end position="205"/>
    </location>
</feature>
<dbReference type="EMBL" id="FMHW01000002">
    <property type="protein sequence ID" value="SCL41816.1"/>
    <property type="molecule type" value="Genomic_DNA"/>
</dbReference>
<evidence type="ECO:0000256" key="13">
    <source>
        <dbReference type="SAM" id="MobiDB-lite"/>
    </source>
</evidence>
<keyword evidence="17" id="KW-1185">Reference proteome</keyword>
<dbReference type="GO" id="GO:0005524">
    <property type="term" value="F:ATP binding"/>
    <property type="evidence" value="ECO:0007669"/>
    <property type="project" value="UniProtKB-KW"/>
</dbReference>
<keyword evidence="6" id="KW-0808">Transferase</keyword>
<evidence type="ECO:0000256" key="4">
    <source>
        <dbReference type="ARBA" id="ARBA00022490"/>
    </source>
</evidence>
<keyword evidence="5" id="KW-0444">Lipid biosynthesis</keyword>
<dbReference type="Gene3D" id="3.30.70.890">
    <property type="entry name" value="GHMP kinase, C-terminal domain"/>
    <property type="match status" value="1"/>
</dbReference>
<reference evidence="17" key="1">
    <citation type="submission" date="2016-06" db="EMBL/GenBank/DDBJ databases">
        <authorList>
            <person name="Varghese N."/>
            <person name="Submissions Spin"/>
        </authorList>
    </citation>
    <scope>NUCLEOTIDE SEQUENCE [LARGE SCALE GENOMIC DNA]</scope>
    <source>
        <strain evidence="17">DSM 43817</strain>
    </source>
</reference>
<dbReference type="SUPFAM" id="SSF54211">
    <property type="entry name" value="Ribosomal protein S5 domain 2-like"/>
    <property type="match status" value="1"/>
</dbReference>
<gene>
    <name evidence="16" type="ORF">GA0074692_6511</name>
</gene>
<comment type="subcellular location">
    <subcellularLocation>
        <location evidence="1">Cytoplasm</location>
    </subcellularLocation>
</comment>
<dbReference type="Gene3D" id="3.30.230.10">
    <property type="match status" value="1"/>
</dbReference>
<dbReference type="Pfam" id="PF08544">
    <property type="entry name" value="GHMP_kinases_C"/>
    <property type="match status" value="1"/>
</dbReference>
<dbReference type="PROSITE" id="PS00627">
    <property type="entry name" value="GHMP_KINASES_ATP"/>
    <property type="match status" value="1"/>
</dbReference>
<comment type="similarity">
    <text evidence="2">Belongs to the GHMP kinase family. Mevalonate kinase subfamily.</text>
</comment>
<keyword evidence="10" id="KW-0460">Magnesium</keyword>
<keyword evidence="9" id="KW-0067">ATP-binding</keyword>
<keyword evidence="4" id="KW-0963">Cytoplasm</keyword>
<dbReference type="GO" id="GO:0005829">
    <property type="term" value="C:cytosol"/>
    <property type="evidence" value="ECO:0007669"/>
    <property type="project" value="TreeGrafter"/>
</dbReference>
<keyword evidence="8 16" id="KW-0418">Kinase</keyword>
<evidence type="ECO:0000256" key="6">
    <source>
        <dbReference type="ARBA" id="ARBA00022679"/>
    </source>
</evidence>
<evidence type="ECO:0000256" key="8">
    <source>
        <dbReference type="ARBA" id="ARBA00022777"/>
    </source>
</evidence>
<dbReference type="InterPro" id="IPR006203">
    <property type="entry name" value="GHMP_knse_ATP-bd_CS"/>
</dbReference>
<protein>
    <recommendedName>
        <fullName evidence="3">mevalonate kinase</fullName>
        <ecNumber evidence="3">2.7.1.36</ecNumber>
    </recommendedName>
</protein>
<dbReference type="GO" id="GO:0004496">
    <property type="term" value="F:mevalonate kinase activity"/>
    <property type="evidence" value="ECO:0007669"/>
    <property type="project" value="UniProtKB-EC"/>
</dbReference>
<dbReference type="GO" id="GO:0019287">
    <property type="term" value="P:isopentenyl diphosphate biosynthetic process, mevalonate pathway"/>
    <property type="evidence" value="ECO:0007669"/>
    <property type="project" value="UniProtKB-UniPathway"/>
</dbReference>
<evidence type="ECO:0000256" key="9">
    <source>
        <dbReference type="ARBA" id="ARBA00022840"/>
    </source>
</evidence>
<feature type="region of interest" description="Disordered" evidence="13">
    <location>
        <begin position="1"/>
        <end position="56"/>
    </location>
</feature>
<dbReference type="InterPro" id="IPR006204">
    <property type="entry name" value="GHMP_kinase_N_dom"/>
</dbReference>
<evidence type="ECO:0000256" key="2">
    <source>
        <dbReference type="ARBA" id="ARBA00006495"/>
    </source>
</evidence>
<organism evidence="16 17">
    <name type="scientific">Micromonospora pallida</name>
    <dbReference type="NCBI Taxonomy" id="145854"/>
    <lineage>
        <taxon>Bacteria</taxon>
        <taxon>Bacillati</taxon>
        <taxon>Actinomycetota</taxon>
        <taxon>Actinomycetes</taxon>
        <taxon>Micromonosporales</taxon>
        <taxon>Micromonosporaceae</taxon>
        <taxon>Micromonospora</taxon>
    </lineage>
</organism>
<dbReference type="PANTHER" id="PTHR43290">
    <property type="entry name" value="MEVALONATE KINASE"/>
    <property type="match status" value="1"/>
</dbReference>
<evidence type="ECO:0000313" key="16">
    <source>
        <dbReference type="EMBL" id="SCL41816.1"/>
    </source>
</evidence>
<dbReference type="InterPro" id="IPR036554">
    <property type="entry name" value="GHMP_kinase_C_sf"/>
</dbReference>
<evidence type="ECO:0000256" key="7">
    <source>
        <dbReference type="ARBA" id="ARBA00022741"/>
    </source>
</evidence>
<dbReference type="InterPro" id="IPR020568">
    <property type="entry name" value="Ribosomal_Su5_D2-typ_SF"/>
</dbReference>
<comment type="pathway">
    <text evidence="12">Isoprenoid biosynthesis; isopentenyl diphosphate biosynthesis via mevalonate pathway; isopentenyl diphosphate from (R)-mevalonate: step 1/3.</text>
</comment>
<dbReference type="AlphaFoldDB" id="A0A1C6TJ82"/>
<proteinExistence type="inferred from homology"/>
<evidence type="ECO:0000259" key="14">
    <source>
        <dbReference type="Pfam" id="PF00288"/>
    </source>
</evidence>
<sequence>MSPTNPLTFAGRASSAGDPGVAHGRTDAPSTAHGRTDAPDAVPGGPGGPGAAPGRVGVGRAHGKAILLGEHAVVYGAPALVIPVPQLTVTATATRIPADGADRISFAMTGPGTTSVTPLANDGLQHLVAEFKERAAVVERMCADVLIDSAIPQGRGLGSSAACARAAVLALAEVFDRRLDARTVFDLVQASERVAHGRASGIDALATGATAPLLFHTGTARELPVAMLGQCPAHPPERADGHADEGHPDRIARAGRQAPVSTSFDGLFVIADSGVGGSTKDAVELVRHRFEREAETQEAFVRQVSSLTRAALRDLTVGRLPDFGARLTENHRLLREIGISTDRIDALVGAALAAGSLGAKITGGGLGGCMIALAEDPRRAETVVRGLHEAGAIRTWVVPTGRFASHGH</sequence>
<evidence type="ECO:0000259" key="15">
    <source>
        <dbReference type="Pfam" id="PF08544"/>
    </source>
</evidence>